<dbReference type="InterPro" id="IPR051257">
    <property type="entry name" value="Diverse_CBS-Domain"/>
</dbReference>
<evidence type="ECO:0000313" key="4">
    <source>
        <dbReference type="EMBL" id="MDM8563815.1"/>
    </source>
</evidence>
<protein>
    <submittedName>
        <fullName evidence="4">CBS domain-containing protein</fullName>
    </submittedName>
</protein>
<evidence type="ECO:0000256" key="1">
    <source>
        <dbReference type="ARBA" id="ARBA00023122"/>
    </source>
</evidence>
<dbReference type="PANTHER" id="PTHR43080">
    <property type="entry name" value="CBS DOMAIN-CONTAINING PROTEIN CBSX3, MITOCHONDRIAL"/>
    <property type="match status" value="1"/>
</dbReference>
<dbReference type="SUPFAM" id="SSF54631">
    <property type="entry name" value="CBS-domain pair"/>
    <property type="match status" value="1"/>
</dbReference>
<dbReference type="InterPro" id="IPR000644">
    <property type="entry name" value="CBS_dom"/>
</dbReference>
<evidence type="ECO:0000259" key="3">
    <source>
        <dbReference type="PROSITE" id="PS51371"/>
    </source>
</evidence>
<dbReference type="PROSITE" id="PS51371">
    <property type="entry name" value="CBS"/>
    <property type="match status" value="2"/>
</dbReference>
<dbReference type="Gene3D" id="3.10.580.10">
    <property type="entry name" value="CBS-domain"/>
    <property type="match status" value="1"/>
</dbReference>
<dbReference type="Proteomes" id="UP001171945">
    <property type="component" value="Unassembled WGS sequence"/>
</dbReference>
<dbReference type="InterPro" id="IPR046342">
    <property type="entry name" value="CBS_dom_sf"/>
</dbReference>
<reference evidence="4" key="1">
    <citation type="submission" date="2023-06" db="EMBL/GenBank/DDBJ databases">
        <title>Uncultivated large filamentous bacteria from sulfidic sediments reveal new species and different genomic features in energy metabolism and defense.</title>
        <authorList>
            <person name="Fonseca A."/>
        </authorList>
    </citation>
    <scope>NUCLEOTIDE SEQUENCE</scope>
    <source>
        <strain evidence="4">HSG4</strain>
    </source>
</reference>
<feature type="domain" description="CBS" evidence="3">
    <location>
        <begin position="10"/>
        <end position="69"/>
    </location>
</feature>
<gene>
    <name evidence="4" type="ORF">QUF54_10725</name>
</gene>
<keyword evidence="5" id="KW-1185">Reference proteome</keyword>
<feature type="domain" description="CBS" evidence="3">
    <location>
        <begin position="76"/>
        <end position="131"/>
    </location>
</feature>
<evidence type="ECO:0000256" key="2">
    <source>
        <dbReference type="PROSITE-ProRule" id="PRU00703"/>
    </source>
</evidence>
<sequence length="142" mass="15732">MKLNEVLAQKSSGLFSIEASKSMQYAVKEMYEKRIGALLVQSETGDFVGILTDRDVLQFYAEQLGNANEVKVSEVMTQNFFVETLSSTSDKAESVMTEKRVRHLPIVDGGKVVGMISIGDLVKAKLQETAVEAKSLRDYIAY</sequence>
<dbReference type="CDD" id="cd04623">
    <property type="entry name" value="CBS_pair_bac_euk"/>
    <property type="match status" value="1"/>
</dbReference>
<dbReference type="EMBL" id="JAUCGM010000895">
    <property type="protein sequence ID" value="MDM8563815.1"/>
    <property type="molecule type" value="Genomic_DNA"/>
</dbReference>
<name>A0ABT7VWD0_9GAMM</name>
<proteinExistence type="predicted"/>
<keyword evidence="1 2" id="KW-0129">CBS domain</keyword>
<evidence type="ECO:0000313" key="5">
    <source>
        <dbReference type="Proteomes" id="UP001171945"/>
    </source>
</evidence>
<dbReference type="SMART" id="SM00116">
    <property type="entry name" value="CBS"/>
    <property type="match status" value="2"/>
</dbReference>
<dbReference type="InterPro" id="IPR044725">
    <property type="entry name" value="CBSX3_CBS_dom"/>
</dbReference>
<dbReference type="PANTHER" id="PTHR43080:SF2">
    <property type="entry name" value="CBS DOMAIN-CONTAINING PROTEIN"/>
    <property type="match status" value="1"/>
</dbReference>
<organism evidence="4 5">
    <name type="scientific">Candidatus Marithioploca araucensis</name>
    <dbReference type="NCBI Taxonomy" id="70273"/>
    <lineage>
        <taxon>Bacteria</taxon>
        <taxon>Pseudomonadati</taxon>
        <taxon>Pseudomonadota</taxon>
        <taxon>Gammaproteobacteria</taxon>
        <taxon>Thiotrichales</taxon>
        <taxon>Thiotrichaceae</taxon>
        <taxon>Candidatus Marithioploca</taxon>
    </lineage>
</organism>
<comment type="caution">
    <text evidence="4">The sequence shown here is derived from an EMBL/GenBank/DDBJ whole genome shotgun (WGS) entry which is preliminary data.</text>
</comment>
<accession>A0ABT7VWD0</accession>
<dbReference type="Pfam" id="PF00571">
    <property type="entry name" value="CBS"/>
    <property type="match status" value="2"/>
</dbReference>